<dbReference type="STRING" id="1459.AF332_06915"/>
<dbReference type="GO" id="GO:0016787">
    <property type="term" value="F:hydrolase activity"/>
    <property type="evidence" value="ECO:0007669"/>
    <property type="project" value="InterPro"/>
</dbReference>
<dbReference type="PATRIC" id="fig|1459.3.peg.1483"/>
<gene>
    <name evidence="3" type="ORF">AF332_06915</name>
</gene>
<dbReference type="PANTHER" id="PTHR34512:SF30">
    <property type="entry name" value="OUTER MEMBRANE PROTEIN ASSEMBLY FACTOR BAMB"/>
    <property type="match status" value="1"/>
</dbReference>
<name>A0A0M0GAM9_SPOGL</name>
<dbReference type="AlphaFoldDB" id="A0A0M0GAM9"/>
<accession>A0A0M0GAM9</accession>
<organism evidence="3 4">
    <name type="scientific">Sporosarcina globispora</name>
    <name type="common">Bacillus globisporus</name>
    <dbReference type="NCBI Taxonomy" id="1459"/>
    <lineage>
        <taxon>Bacteria</taxon>
        <taxon>Bacillati</taxon>
        <taxon>Bacillota</taxon>
        <taxon>Bacilli</taxon>
        <taxon>Bacillales</taxon>
        <taxon>Caryophanaceae</taxon>
        <taxon>Sporosarcina</taxon>
    </lineage>
</organism>
<dbReference type="SMART" id="SM00564">
    <property type="entry name" value="PQQ"/>
    <property type="match status" value="7"/>
</dbReference>
<proteinExistence type="predicted"/>
<dbReference type="EMBL" id="LGUF01000007">
    <property type="protein sequence ID" value="KON86577.1"/>
    <property type="molecule type" value="Genomic_DNA"/>
</dbReference>
<dbReference type="Proteomes" id="UP000037109">
    <property type="component" value="Unassembled WGS sequence"/>
</dbReference>
<feature type="domain" description="Pyrrolo-quinoline quinone repeat" evidence="2">
    <location>
        <begin position="426"/>
        <end position="566"/>
    </location>
</feature>
<dbReference type="PANTHER" id="PTHR34512">
    <property type="entry name" value="CELL SURFACE PROTEIN"/>
    <property type="match status" value="1"/>
</dbReference>
<keyword evidence="4" id="KW-1185">Reference proteome</keyword>
<dbReference type="Gene3D" id="2.130.10.10">
    <property type="entry name" value="YVTN repeat-like/Quinoprotein amine dehydrogenase"/>
    <property type="match status" value="1"/>
</dbReference>
<protein>
    <submittedName>
        <fullName evidence="3">Uncharacterized protein</fullName>
    </submittedName>
</protein>
<feature type="domain" description="Pyrrolo-quinoline quinone repeat" evidence="2">
    <location>
        <begin position="595"/>
        <end position="725"/>
    </location>
</feature>
<feature type="domain" description="Calcineurin-like phosphoesterase" evidence="1">
    <location>
        <begin position="42"/>
        <end position="221"/>
    </location>
</feature>
<dbReference type="Gene3D" id="3.60.21.10">
    <property type="match status" value="1"/>
</dbReference>
<dbReference type="InterPro" id="IPR002372">
    <property type="entry name" value="PQQ_rpt_dom"/>
</dbReference>
<evidence type="ECO:0000313" key="3">
    <source>
        <dbReference type="EMBL" id="KON86577.1"/>
    </source>
</evidence>
<dbReference type="Pfam" id="PF00149">
    <property type="entry name" value="Metallophos"/>
    <property type="match status" value="1"/>
</dbReference>
<evidence type="ECO:0000259" key="2">
    <source>
        <dbReference type="Pfam" id="PF13360"/>
    </source>
</evidence>
<dbReference type="RefSeq" id="WP_053433940.1">
    <property type="nucleotide sequence ID" value="NZ_LGUF01000007.1"/>
</dbReference>
<comment type="caution">
    <text evidence="3">The sequence shown here is derived from an EMBL/GenBank/DDBJ whole genome shotgun (WGS) entry which is preliminary data.</text>
</comment>
<dbReference type="Pfam" id="PF13360">
    <property type="entry name" value="PQQ_2"/>
    <property type="match status" value="2"/>
</dbReference>
<dbReference type="InterPro" id="IPR015943">
    <property type="entry name" value="WD40/YVTN_repeat-like_dom_sf"/>
</dbReference>
<dbReference type="InterPro" id="IPR004843">
    <property type="entry name" value="Calcineurin-like_PHP"/>
</dbReference>
<dbReference type="InterPro" id="IPR018391">
    <property type="entry name" value="PQQ_b-propeller_rpt"/>
</dbReference>
<dbReference type="SUPFAM" id="SSF50998">
    <property type="entry name" value="Quinoprotein alcohol dehydrogenase-like"/>
    <property type="match status" value="2"/>
</dbReference>
<reference evidence="4" key="1">
    <citation type="submission" date="2015-07" db="EMBL/GenBank/DDBJ databases">
        <title>Fjat-10036 dsm4.</title>
        <authorList>
            <person name="Liu B."/>
            <person name="Wang J."/>
            <person name="Zhu Y."/>
            <person name="Liu G."/>
            <person name="Chen Q."/>
            <person name="Chen Z."/>
            <person name="Lan J."/>
            <person name="Che J."/>
            <person name="Ge C."/>
            <person name="Shi H."/>
            <person name="Pan Z."/>
            <person name="Liu X."/>
        </authorList>
    </citation>
    <scope>NUCLEOTIDE SEQUENCE [LARGE SCALE GENOMIC DNA]</scope>
    <source>
        <strain evidence="4">DSM 4</strain>
    </source>
</reference>
<evidence type="ECO:0000313" key="4">
    <source>
        <dbReference type="Proteomes" id="UP000037109"/>
    </source>
</evidence>
<sequence length="735" mass="83267">MNLSPMNRKEFLKMSGSVAGLFFLSQFPIKVNASSGKNEDFSFAVIADTHIDPYSPHRSEYIKKIFSSFQSKDNPSFVLHLGDLVEAGLPEEYQEFHRIIPENYRNRLYAVKGNHEVRWDEWAGELFHDVVGKSQYSFDFGGIHFIALDPTQLLQEPGYFTKDQLNWLEKDLKSIGQKTPIVVYLHYPIGDNNYYISNVEALFEMIESYNVRMILTGHVHKEQMWMQNGCHIFSLPAAKDAPVFFWIEKKTVDKRPLLSVFHAGINEEGIQNRTLLTEIQLTGARPAEHEKPKSILFQQKRKSSESELKVILDPRTKVKEVLYQFWPDHKYAGKDDGTWENLNQASHSSLRFEKNIDLHSMPIGKYRLQIRVKNEQAEWWDSFKTIHIEDRNGTSRLEWREDLEESIQANLTSIPTLNLVIAATTAGSVKAIHQKKGKEKWSRRLKDPIYSQPALNKEETHIYVGTSGQNVYCIHTSNGETAWKSKTPSPVLGNIFYDNGELVVPSGRHIVLMDAQTGKIKWSTEVSGLTAGTPTADDQAIYFGAGDGKAYALDRSNGQVIWKSTILIRDTPYKTLIYSPWATKATIVPTKEGTKDLVYVSNVSNTYALNRQTGTIEWTLKGGFLYSAPLILNENTMAVLADEWGKVSAIDPYSGKLLWQTPTKQRIFNASPVNVDGEKVYISGVNGLLTGLDLKNGNIIDEYHFSADYVYSTPIVQNGHMIQAGQDGVVQAIRI</sequence>
<dbReference type="SUPFAM" id="SSF56300">
    <property type="entry name" value="Metallo-dependent phosphatases"/>
    <property type="match status" value="1"/>
</dbReference>
<evidence type="ECO:0000259" key="1">
    <source>
        <dbReference type="Pfam" id="PF00149"/>
    </source>
</evidence>
<dbReference type="InterPro" id="IPR029052">
    <property type="entry name" value="Metallo-depent_PP-like"/>
</dbReference>
<dbReference type="InterPro" id="IPR011047">
    <property type="entry name" value="Quinoprotein_ADH-like_sf"/>
</dbReference>